<reference evidence="2" key="1">
    <citation type="submission" date="2007-12" db="EMBL/GenBank/DDBJ databases">
        <title>Annotation of Entamoeba dispar SAW760.</title>
        <authorList>
            <person name="Lorenzi H."/>
            <person name="Inman J."/>
            <person name="Schobel S."/>
            <person name="Amedeo P."/>
            <person name="Caler E."/>
        </authorList>
    </citation>
    <scope>NUCLEOTIDE SEQUENCE [LARGE SCALE GENOMIC DNA]</scope>
    <source>
        <strain evidence="2">ATCC PRA-260 / SAW760</strain>
    </source>
</reference>
<dbReference type="RefSeq" id="XP_001741511.1">
    <property type="nucleotide sequence ID" value="XM_001741459.1"/>
</dbReference>
<organism evidence="2">
    <name type="scientific">Entamoeba dispar (strain ATCC PRA-260 / SAW760)</name>
    <dbReference type="NCBI Taxonomy" id="370354"/>
    <lineage>
        <taxon>Eukaryota</taxon>
        <taxon>Amoebozoa</taxon>
        <taxon>Evosea</taxon>
        <taxon>Archamoebae</taxon>
        <taxon>Mastigamoebida</taxon>
        <taxon>Entamoebidae</taxon>
        <taxon>Entamoeba</taxon>
    </lineage>
</organism>
<dbReference type="Proteomes" id="UP000008076">
    <property type="component" value="Unassembled WGS sequence"/>
</dbReference>
<evidence type="ECO:0000313" key="2">
    <source>
        <dbReference type="Proteomes" id="UP000008076"/>
    </source>
</evidence>
<protein>
    <submittedName>
        <fullName evidence="1">Uncharacterized protein</fullName>
    </submittedName>
</protein>
<evidence type="ECO:0000313" key="1">
    <source>
        <dbReference type="EMBL" id="EDR22042.1"/>
    </source>
</evidence>
<dbReference type="EMBL" id="DS550832">
    <property type="protein sequence ID" value="EDR22042.1"/>
    <property type="molecule type" value="Genomic_DNA"/>
</dbReference>
<keyword evidence="2" id="KW-1185">Reference proteome</keyword>
<dbReference type="AlphaFoldDB" id="B0ETY5"/>
<sequence>MASGDWCEFSTDRASFKFGTPCNYPTQSEWRGWKHVTYVESNKTDCFLFVNDCCGADRVDTTKNYLFFDDTADTPNKYFYFKHEPSTANGRKVLNLDFWRESKYSNTNYIFDLDGIPEYSTLYQGGRVASDSSTTTLMLHKVIVYFTVNDTFHENIILDYKENIPPFLLIDGDASVTIKTNYYTPKCTYHYSTKGIKTTIKTPISGKVSATYQSYNNTR</sequence>
<gene>
    <name evidence="1" type="ORF">EDI_201580</name>
</gene>
<accession>B0ETY5</accession>
<proteinExistence type="predicted"/>
<dbReference type="KEGG" id="edi:EDI_201580"/>
<name>B0ETY5_ENTDS</name>
<dbReference type="GeneID" id="5914205"/>
<dbReference type="VEuPathDB" id="AmoebaDB:EDI_201580"/>